<gene>
    <name evidence="3" type="ORF">LVJ94_17815</name>
</gene>
<name>A0ABZ2LDR4_9BACT</name>
<dbReference type="GO" id="GO:0005524">
    <property type="term" value="F:ATP binding"/>
    <property type="evidence" value="ECO:0007669"/>
    <property type="project" value="UniProtKB-KW"/>
</dbReference>
<feature type="domain" description="DUF234" evidence="2">
    <location>
        <begin position="313"/>
        <end position="404"/>
    </location>
</feature>
<dbReference type="PANTHER" id="PTHR34704">
    <property type="entry name" value="ATPASE"/>
    <property type="match status" value="1"/>
</dbReference>
<sequence length="462" mass="51073">MSLLGRTRELERLRAAWKLAQRGRSQFALVWGKRRVGKTFLLSHFVQGRRAVFFGATEQSESVELGRLHDALRQSLGDHVADRTGGSFGSWEAALKYFAALAKDEPLMLVLDEVPYLLASTPAFASIVQVVWDHLPSKSKLMLVLTGSAIRVVEDLIGPDGPLRGRPTLPLRLEPLDPLAARSFLPHLSPPDFLRAYAACGGYPLHLRSWDRAKNVEHNLLTHAYDSAGLLTLDAEAMLIEQTSASVGYARILAAIGRGRTRYSDIASDAGQRVEMPLEQLVRAGLVRKVLPVGAPKGAKPNYAIDDVYLDFWFSCIYANRSEIASGQGRAVLQRVEPIWQKHLGAVFEDLARHHARRLVEKGELPEDLVVGRWWSVRGPQCEVDVLGLQGSRTALLGEARWQERPLDIADRVRLEQKLALVPSPVAEPVYAFWGRAGGTAALKKTGTLVFGLKEMLQKAPP</sequence>
<organism evidence="3 4">
    <name type="scientific">Pendulispora rubella</name>
    <dbReference type="NCBI Taxonomy" id="2741070"/>
    <lineage>
        <taxon>Bacteria</taxon>
        <taxon>Pseudomonadati</taxon>
        <taxon>Myxococcota</taxon>
        <taxon>Myxococcia</taxon>
        <taxon>Myxococcales</taxon>
        <taxon>Sorangiineae</taxon>
        <taxon>Pendulisporaceae</taxon>
        <taxon>Pendulispora</taxon>
    </lineage>
</organism>
<dbReference type="SUPFAM" id="SSF52540">
    <property type="entry name" value="P-loop containing nucleoside triphosphate hydrolases"/>
    <property type="match status" value="1"/>
</dbReference>
<dbReference type="InterPro" id="IPR004256">
    <property type="entry name" value="DUF234"/>
</dbReference>
<dbReference type="RefSeq" id="WP_394838750.1">
    <property type="nucleotide sequence ID" value="NZ_CP089929.1"/>
</dbReference>
<dbReference type="Proteomes" id="UP001374803">
    <property type="component" value="Chromosome"/>
</dbReference>
<keyword evidence="3" id="KW-0067">ATP-binding</keyword>
<protein>
    <submittedName>
        <fullName evidence="3">ATP-binding protein</fullName>
    </submittedName>
</protein>
<dbReference type="InterPro" id="IPR011579">
    <property type="entry name" value="ATPase_dom"/>
</dbReference>
<feature type="domain" description="ATPase" evidence="1">
    <location>
        <begin position="6"/>
        <end position="207"/>
    </location>
</feature>
<dbReference type="PANTHER" id="PTHR34704:SF1">
    <property type="entry name" value="ATPASE"/>
    <property type="match status" value="1"/>
</dbReference>
<dbReference type="EMBL" id="CP089983">
    <property type="protein sequence ID" value="WXB09078.1"/>
    <property type="molecule type" value="Genomic_DNA"/>
</dbReference>
<keyword evidence="4" id="KW-1185">Reference proteome</keyword>
<dbReference type="InterPro" id="IPR027417">
    <property type="entry name" value="P-loop_NTPase"/>
</dbReference>
<reference evidence="3" key="1">
    <citation type="submission" date="2021-12" db="EMBL/GenBank/DDBJ databases">
        <title>Discovery of the Pendulisporaceae a myxobacterial family with distinct sporulation behavior and unique specialized metabolism.</title>
        <authorList>
            <person name="Garcia R."/>
            <person name="Popoff A."/>
            <person name="Bader C.D."/>
            <person name="Loehr J."/>
            <person name="Walesch S."/>
            <person name="Walt C."/>
            <person name="Boldt J."/>
            <person name="Bunk B."/>
            <person name="Haeckl F.J.F.P.J."/>
            <person name="Gunesch A.P."/>
            <person name="Birkelbach J."/>
            <person name="Nuebel U."/>
            <person name="Pietschmann T."/>
            <person name="Bach T."/>
            <person name="Mueller R."/>
        </authorList>
    </citation>
    <scope>NUCLEOTIDE SEQUENCE</scope>
    <source>
        <strain evidence="3">MSr11367</strain>
    </source>
</reference>
<proteinExistence type="predicted"/>
<keyword evidence="3" id="KW-0547">Nucleotide-binding</keyword>
<accession>A0ABZ2LDR4</accession>
<evidence type="ECO:0000259" key="1">
    <source>
        <dbReference type="Pfam" id="PF01637"/>
    </source>
</evidence>
<evidence type="ECO:0000313" key="3">
    <source>
        <dbReference type="EMBL" id="WXB09078.1"/>
    </source>
</evidence>
<dbReference type="Gene3D" id="3.40.50.300">
    <property type="entry name" value="P-loop containing nucleotide triphosphate hydrolases"/>
    <property type="match status" value="1"/>
</dbReference>
<dbReference type="Pfam" id="PF01637">
    <property type="entry name" value="ATPase_2"/>
    <property type="match status" value="1"/>
</dbReference>
<evidence type="ECO:0000313" key="4">
    <source>
        <dbReference type="Proteomes" id="UP001374803"/>
    </source>
</evidence>
<evidence type="ECO:0000259" key="2">
    <source>
        <dbReference type="Pfam" id="PF03008"/>
    </source>
</evidence>
<dbReference type="Pfam" id="PF03008">
    <property type="entry name" value="DUF234"/>
    <property type="match status" value="1"/>
</dbReference>